<feature type="binding site" evidence="17">
    <location>
        <position position="548"/>
    </location>
    <ligand>
        <name>L-glutamate</name>
        <dbReference type="ChEBI" id="CHEBI:29985"/>
    </ligand>
</feature>
<dbReference type="FunFam" id="1.10.287.70:FF:000064">
    <property type="entry name" value="Glutamate receptor ionotropic, kainate"/>
    <property type="match status" value="1"/>
</dbReference>
<keyword evidence="4 20" id="KW-0812">Transmembrane</keyword>
<evidence type="ECO:0000313" key="24">
    <source>
        <dbReference type="EMBL" id="KAJ8910754.1"/>
    </source>
</evidence>
<protein>
    <recommendedName>
        <fullName evidence="16">Glutamate receptor 1</fullName>
    </recommendedName>
</protein>
<keyword evidence="2" id="KW-0813">Transport</keyword>
<feature type="binding site" evidence="17">
    <location>
        <position position="715"/>
    </location>
    <ligand>
        <name>L-glutamate</name>
        <dbReference type="ChEBI" id="CHEBI:29985"/>
    </ligand>
</feature>
<organism evidence="24 25">
    <name type="scientific">Exocentrus adspersus</name>
    <dbReference type="NCBI Taxonomy" id="1586481"/>
    <lineage>
        <taxon>Eukaryota</taxon>
        <taxon>Metazoa</taxon>
        <taxon>Ecdysozoa</taxon>
        <taxon>Arthropoda</taxon>
        <taxon>Hexapoda</taxon>
        <taxon>Insecta</taxon>
        <taxon>Pterygota</taxon>
        <taxon>Neoptera</taxon>
        <taxon>Endopterygota</taxon>
        <taxon>Coleoptera</taxon>
        <taxon>Polyphaga</taxon>
        <taxon>Cucujiformia</taxon>
        <taxon>Chrysomeloidea</taxon>
        <taxon>Cerambycidae</taxon>
        <taxon>Lamiinae</taxon>
        <taxon>Acanthocinini</taxon>
        <taxon>Exocentrus</taxon>
    </lineage>
</organism>
<reference evidence="24 25" key="1">
    <citation type="journal article" date="2023" name="Insect Mol. Biol.">
        <title>Genome sequencing provides insights into the evolution of gene families encoding plant cell wall-degrading enzymes in longhorned beetles.</title>
        <authorList>
            <person name="Shin N.R."/>
            <person name="Okamura Y."/>
            <person name="Kirsch R."/>
            <person name="Pauchet Y."/>
        </authorList>
    </citation>
    <scope>NUCLEOTIDE SEQUENCE [LARGE SCALE GENOMIC DNA]</scope>
    <source>
        <strain evidence="24">EAD_L_NR</strain>
    </source>
</reference>
<dbReference type="Gene3D" id="3.40.190.10">
    <property type="entry name" value="Periplasmic binding protein-like II"/>
    <property type="match status" value="2"/>
</dbReference>
<dbReference type="Gene3D" id="1.10.287.70">
    <property type="match status" value="1"/>
</dbReference>
<evidence type="ECO:0000256" key="7">
    <source>
        <dbReference type="ARBA" id="ARBA00023018"/>
    </source>
</evidence>
<dbReference type="InterPro" id="IPR001508">
    <property type="entry name" value="Iono_Glu_rcpt_met"/>
</dbReference>
<evidence type="ECO:0000256" key="20">
    <source>
        <dbReference type="SAM" id="Phobius"/>
    </source>
</evidence>
<feature type="binding site" evidence="17">
    <location>
        <position position="765"/>
    </location>
    <ligand>
        <name>L-glutamate</name>
        <dbReference type="ChEBI" id="CHEBI:29985"/>
    </ligand>
</feature>
<keyword evidence="13" id="KW-1071">Ligand-gated ion channel</keyword>
<evidence type="ECO:0000256" key="10">
    <source>
        <dbReference type="ARBA" id="ARBA00023170"/>
    </source>
</evidence>
<feature type="site" description="Crucial to convey clamshell closure to channel opening" evidence="18">
    <location>
        <position position="693"/>
    </location>
</feature>
<dbReference type="InterPro" id="IPR001320">
    <property type="entry name" value="Iontro_rcpt_C"/>
</dbReference>
<evidence type="ECO:0000256" key="9">
    <source>
        <dbReference type="ARBA" id="ARBA00023136"/>
    </source>
</evidence>
<name>A0AAV8V963_9CUCU</name>
<dbReference type="InterPro" id="IPR001828">
    <property type="entry name" value="ANF_lig-bd_rcpt"/>
</dbReference>
<evidence type="ECO:0000256" key="11">
    <source>
        <dbReference type="ARBA" id="ARBA00023180"/>
    </source>
</evidence>
<gene>
    <name evidence="24" type="ORF">NQ315_017211</name>
</gene>
<evidence type="ECO:0000256" key="19">
    <source>
        <dbReference type="PIRSR" id="PIRSR601508-3"/>
    </source>
</evidence>
<feature type="domain" description="Ionotropic glutamate receptor L-glutamate and glycine-binding" evidence="23">
    <location>
        <begin position="463"/>
        <end position="532"/>
    </location>
</feature>
<feature type="transmembrane region" description="Helical" evidence="20">
    <location>
        <begin position="857"/>
        <end position="878"/>
    </location>
</feature>
<sequence>MKRSYRGIVTVLLLLVPIANSRKAVHVAIFLDDDGDDSELSTIAVASALRRTTFVQVSDFTLKPHIYWTNKDDVLKVGDTVCSLLENQSVAAMFGAGSPEINEIIQSTSTALHIPYFQTFWNTKLSSYNDEFPVFNLHPSPDVLSKALATLVRINAWKTYTVIYEDDDGLYMLQEALKQRSPTDPPVAFKKLGEPGKGRRSVLKEIKSTGVLDFILDCKVDHIFDILREAKEHKLLSEYHSYTLTNLDAHTLDWSTFRDLESNITTFRLVNTTRRMVTSTMAEWTSVLGYNDLIDVKDPVLNNELERLRHKTPPVTVNANKVRVKTMLLYDALNLFLTVLAEQDAKQELNLAPVSCDESTPSLHGRRIVEAVRQKDFKKGVLLDPLTGPISEFSKSGQRLNCQLEVMEFAPKSVTSSFRTVALWKSSSPDQVEFEVTSTSREEEEKEVIQGKNFRVVSRLGAPYLMQKANPNNEFRTGNDRYEGYAMDLMGMICKPESLNCSYTFYLVPDNNYGTYDPEKKQWNGLIRELMDLKADLAICDLTITYERKQEVDFTVPFMTLGISILYAKAVKEPPALLSFMLPLSLDVWLYTATAYLVVSMIIFLVARINPNDWENPHPCDPNPKELENIWNIKNCLWLTLGSIMAQGCDILPKGISTRMVTSMWWFFSLIMTACYTANMAAFLTMERMGPTIESAEDLAAQNKIQYGCVKGGSTAAFFRDTNFSTYHRMWVAMESAEPSVFMASNKDGVKKVTDSKRKYAFLMESSSIEYETEGNCDLMQVGNLLDSKGYGIAMPMNARYRKPLNRAVLRLQEMGELLRLKDKWWKELNRGGQCTRDKDAVEDTAAELGLDHVGGVFVVLAGGVCVALVIAICEFFWNVRKVAVVEHLSVKEAFYKELKFAMNIWARQKKVMSSPSSREISLN</sequence>
<dbReference type="SMART" id="SM00918">
    <property type="entry name" value="Lig_chan-Glu_bd"/>
    <property type="match status" value="1"/>
</dbReference>
<evidence type="ECO:0000256" key="2">
    <source>
        <dbReference type="ARBA" id="ARBA00022448"/>
    </source>
</evidence>
<evidence type="ECO:0000256" key="4">
    <source>
        <dbReference type="ARBA" id="ARBA00022692"/>
    </source>
</evidence>
<dbReference type="PRINTS" id="PR00177">
    <property type="entry name" value="NMDARECEPTOR"/>
</dbReference>
<feature type="binding site" evidence="17">
    <location>
        <position position="714"/>
    </location>
    <ligand>
        <name>L-glutamate</name>
        <dbReference type="ChEBI" id="CHEBI:29985"/>
    </ligand>
</feature>
<keyword evidence="11" id="KW-0325">Glycoprotein</keyword>
<keyword evidence="7" id="KW-0770">Synapse</keyword>
<evidence type="ECO:0000256" key="16">
    <source>
        <dbReference type="ARBA" id="ARBA00072754"/>
    </source>
</evidence>
<dbReference type="InterPro" id="IPR019594">
    <property type="entry name" value="Glu/Gly-bd"/>
</dbReference>
<dbReference type="FunFam" id="3.40.190.10:FF:000178">
    <property type="entry name" value="Glutamate receptor subunit"/>
    <property type="match status" value="1"/>
</dbReference>
<keyword evidence="12" id="KW-0628">Postsynaptic cell membrane</keyword>
<feature type="domain" description="Ionotropic glutamate receptor C-terminal" evidence="22">
    <location>
        <begin position="453"/>
        <end position="828"/>
    </location>
</feature>
<keyword evidence="5 21" id="KW-0732">Signal</keyword>
<feature type="chain" id="PRO_5043843781" description="Glutamate receptor 1" evidence="21">
    <location>
        <begin position="22"/>
        <end position="924"/>
    </location>
</feature>
<proteinExistence type="inferred from homology"/>
<dbReference type="InterPro" id="IPR028082">
    <property type="entry name" value="Peripla_BP_I"/>
</dbReference>
<evidence type="ECO:0000256" key="21">
    <source>
        <dbReference type="SAM" id="SignalP"/>
    </source>
</evidence>
<dbReference type="CDD" id="cd13714">
    <property type="entry name" value="PBP2_iGluR_Kainate"/>
    <property type="match status" value="1"/>
</dbReference>
<dbReference type="Gene3D" id="3.40.50.2300">
    <property type="match status" value="2"/>
</dbReference>
<accession>A0AAV8V963</accession>
<evidence type="ECO:0000256" key="6">
    <source>
        <dbReference type="ARBA" id="ARBA00022989"/>
    </source>
</evidence>
<dbReference type="SMART" id="SM00079">
    <property type="entry name" value="PBPe"/>
    <property type="match status" value="1"/>
</dbReference>
<evidence type="ECO:0000256" key="14">
    <source>
        <dbReference type="ARBA" id="ARBA00023303"/>
    </source>
</evidence>
<keyword evidence="19" id="KW-1015">Disulfide bond</keyword>
<dbReference type="GO" id="GO:0004970">
    <property type="term" value="F:glutamate-gated receptor activity"/>
    <property type="evidence" value="ECO:0007669"/>
    <property type="project" value="UniProtKB-ARBA"/>
</dbReference>
<dbReference type="Proteomes" id="UP001159042">
    <property type="component" value="Unassembled WGS sequence"/>
</dbReference>
<feature type="site" description="Interaction with the cone snail toxin Con-ikot-ikot" evidence="18">
    <location>
        <position position="720"/>
    </location>
</feature>
<evidence type="ECO:0000259" key="23">
    <source>
        <dbReference type="SMART" id="SM00918"/>
    </source>
</evidence>
<evidence type="ECO:0000256" key="13">
    <source>
        <dbReference type="ARBA" id="ARBA00023286"/>
    </source>
</evidence>
<dbReference type="PANTHER" id="PTHR18966">
    <property type="entry name" value="IONOTROPIC GLUTAMATE RECEPTOR"/>
    <property type="match status" value="1"/>
</dbReference>
<dbReference type="GO" id="GO:0008328">
    <property type="term" value="C:ionotropic glutamate receptor complex"/>
    <property type="evidence" value="ECO:0007669"/>
    <property type="project" value="UniProtKB-ARBA"/>
</dbReference>
<keyword evidence="25" id="KW-1185">Reference proteome</keyword>
<dbReference type="FunFam" id="3.40.190.10:FF:000061">
    <property type="entry name" value="Glutamate receptor, ionotropic kainate"/>
    <property type="match status" value="1"/>
</dbReference>
<evidence type="ECO:0000256" key="18">
    <source>
        <dbReference type="PIRSR" id="PIRSR601508-2"/>
    </source>
</evidence>
<evidence type="ECO:0000256" key="3">
    <source>
        <dbReference type="ARBA" id="ARBA00022475"/>
    </source>
</evidence>
<evidence type="ECO:0000256" key="1">
    <source>
        <dbReference type="ARBA" id="ARBA00008685"/>
    </source>
</evidence>
<dbReference type="SUPFAM" id="SSF81324">
    <property type="entry name" value="Voltage-gated potassium channels"/>
    <property type="match status" value="1"/>
</dbReference>
<dbReference type="Pfam" id="PF10613">
    <property type="entry name" value="Lig_chan-Glu_bd"/>
    <property type="match status" value="1"/>
</dbReference>
<evidence type="ECO:0000313" key="25">
    <source>
        <dbReference type="Proteomes" id="UP001159042"/>
    </source>
</evidence>
<feature type="transmembrane region" description="Helical" evidence="20">
    <location>
        <begin position="664"/>
        <end position="684"/>
    </location>
</feature>
<comment type="similarity">
    <text evidence="1">Belongs to the glutamate-gated ion channel (TC 1.A.10.1) family.</text>
</comment>
<evidence type="ECO:0000256" key="12">
    <source>
        <dbReference type="ARBA" id="ARBA00023257"/>
    </source>
</evidence>
<dbReference type="EMBL" id="JANEYG010000249">
    <property type="protein sequence ID" value="KAJ8910754.1"/>
    <property type="molecule type" value="Genomic_DNA"/>
</dbReference>
<dbReference type="GO" id="GO:0045211">
    <property type="term" value="C:postsynaptic membrane"/>
    <property type="evidence" value="ECO:0007669"/>
    <property type="project" value="UniProtKB-SubCell"/>
</dbReference>
<keyword evidence="10" id="KW-0675">Receptor</keyword>
<dbReference type="SUPFAM" id="SSF53850">
    <property type="entry name" value="Periplasmic binding protein-like II"/>
    <property type="match status" value="1"/>
</dbReference>
<keyword evidence="3" id="KW-1003">Cell membrane</keyword>
<keyword evidence="6 20" id="KW-1133">Transmembrane helix</keyword>
<comment type="caution">
    <text evidence="24">The sequence shown here is derived from an EMBL/GenBank/DDBJ whole genome shotgun (WGS) entry which is preliminary data.</text>
</comment>
<evidence type="ECO:0000256" key="17">
    <source>
        <dbReference type="PIRSR" id="PIRSR601508-1"/>
    </source>
</evidence>
<dbReference type="Pfam" id="PF00060">
    <property type="entry name" value="Lig_chan"/>
    <property type="match status" value="1"/>
</dbReference>
<evidence type="ECO:0000259" key="22">
    <source>
        <dbReference type="SMART" id="SM00079"/>
    </source>
</evidence>
<feature type="signal peptide" evidence="21">
    <location>
        <begin position="1"/>
        <end position="21"/>
    </location>
</feature>
<keyword evidence="8" id="KW-0406">Ion transport</keyword>
<evidence type="ECO:0000256" key="8">
    <source>
        <dbReference type="ARBA" id="ARBA00023065"/>
    </source>
</evidence>
<dbReference type="SUPFAM" id="SSF53822">
    <property type="entry name" value="Periplasmic binding protein-like I"/>
    <property type="match status" value="1"/>
</dbReference>
<evidence type="ECO:0000256" key="15">
    <source>
        <dbReference type="ARBA" id="ARBA00034104"/>
    </source>
</evidence>
<dbReference type="Pfam" id="PF01094">
    <property type="entry name" value="ANF_receptor"/>
    <property type="match status" value="1"/>
</dbReference>
<feature type="binding site" evidence="17">
    <location>
        <position position="543"/>
    </location>
    <ligand>
        <name>L-glutamate</name>
        <dbReference type="ChEBI" id="CHEBI:29985"/>
    </ligand>
</feature>
<comment type="subcellular location">
    <subcellularLocation>
        <location evidence="15">Postsynaptic cell membrane</location>
        <topology evidence="15">Multi-pass membrane protein</topology>
    </subcellularLocation>
</comment>
<dbReference type="AlphaFoldDB" id="A0AAV8V963"/>
<keyword evidence="9 20" id="KW-0472">Membrane</keyword>
<feature type="disulfide bond" evidence="19">
    <location>
        <begin position="777"/>
        <end position="835"/>
    </location>
</feature>
<feature type="transmembrane region" description="Helical" evidence="20">
    <location>
        <begin position="588"/>
        <end position="607"/>
    </location>
</feature>
<dbReference type="InterPro" id="IPR015683">
    <property type="entry name" value="Ionotropic_Glu_rcpt"/>
</dbReference>
<keyword evidence="14" id="KW-0407">Ion channel</keyword>
<evidence type="ECO:0000256" key="5">
    <source>
        <dbReference type="ARBA" id="ARBA00022729"/>
    </source>
</evidence>